<keyword evidence="1" id="KW-0472">Membrane</keyword>
<reference evidence="2" key="3">
    <citation type="submission" date="2020-07" db="EMBL/GenBank/DDBJ databases">
        <authorList>
            <person name="Yang C."/>
        </authorList>
    </citation>
    <scope>NUCLEOTIDE SEQUENCE</scope>
    <source>
        <strain evidence="2">Cx-624</strain>
    </source>
</reference>
<reference evidence="5" key="2">
    <citation type="submission" date="2020-07" db="EMBL/GenBank/DDBJ databases">
        <title>Flavobacterium sp. xlx-214.</title>
        <authorList>
            <person name="Yang C."/>
        </authorList>
    </citation>
    <scope>NUCLEOTIDE SEQUENCE [LARGE SCALE GENOMIC DNA]</scope>
    <source>
        <strain evidence="5">CX-624</strain>
    </source>
</reference>
<dbReference type="InterPro" id="IPR032307">
    <property type="entry name" value="PepSY_TM-like_2"/>
</dbReference>
<evidence type="ECO:0000256" key="1">
    <source>
        <dbReference type="SAM" id="Phobius"/>
    </source>
</evidence>
<dbReference type="EMBL" id="CP059472">
    <property type="protein sequence ID" value="QMS99413.1"/>
    <property type="molecule type" value="Genomic_DNA"/>
</dbReference>
<dbReference type="AlphaFoldDB" id="A0A7D7LV77"/>
<keyword evidence="1" id="KW-1133">Transmembrane helix</keyword>
<proteinExistence type="predicted"/>
<protein>
    <recommendedName>
        <fullName evidence="6">PepSY domain-containing protein</fullName>
    </recommendedName>
</protein>
<sequence length="175" mass="20265">MEKKKKSGNIKSTMRILHRYLGYFTAGIMAVYAISGVLLIYRDTNFLKKENKYEVVLKPNLTEKELAKEIKVRAVEFEAEEGAIRKFKDGTYNVSTGEAKYSKMQLPYVLEKFNELHKSTSKHRYASLNTVFGLVLFFFVISSFWMFNFKSKAFRRGAIYAGIGFILAVIMVFFQ</sequence>
<dbReference type="KEGG" id="cbau:H1R16_05245"/>
<evidence type="ECO:0008006" key="6">
    <source>
        <dbReference type="Google" id="ProtNLM"/>
    </source>
</evidence>
<keyword evidence="5" id="KW-1185">Reference proteome</keyword>
<dbReference type="PANTHER" id="PTHR40115">
    <property type="entry name" value="INNER MEMBRANE PROTEIN WITH PEPSY TM HELIX"/>
    <property type="match status" value="1"/>
</dbReference>
<gene>
    <name evidence="3" type="ORF">H1R16_05245</name>
    <name evidence="2" type="ORF">H2507_10835</name>
</gene>
<evidence type="ECO:0000313" key="2">
    <source>
        <dbReference type="EMBL" id="MBA5247664.1"/>
    </source>
</evidence>
<dbReference type="RefSeq" id="WP_181887756.1">
    <property type="nucleotide sequence ID" value="NZ_CP059472.1"/>
</dbReference>
<dbReference type="Proteomes" id="UP000515349">
    <property type="component" value="Chromosome"/>
</dbReference>
<name>A0A7D7LV77_9FLAO</name>
<evidence type="ECO:0000313" key="4">
    <source>
        <dbReference type="Proteomes" id="UP000515349"/>
    </source>
</evidence>
<organism evidence="3 4">
    <name type="scientific">Marnyiella aurantia</name>
    <dbReference type="NCBI Taxonomy" id="2758037"/>
    <lineage>
        <taxon>Bacteria</taxon>
        <taxon>Pseudomonadati</taxon>
        <taxon>Bacteroidota</taxon>
        <taxon>Flavobacteriia</taxon>
        <taxon>Flavobacteriales</taxon>
        <taxon>Weeksellaceae</taxon>
        <taxon>Marnyiella</taxon>
    </lineage>
</organism>
<dbReference type="Proteomes" id="UP000539710">
    <property type="component" value="Unassembled WGS sequence"/>
</dbReference>
<dbReference type="PANTHER" id="PTHR40115:SF1">
    <property type="entry name" value="INNER MEMBRANE PROTEIN WITH PEPSY TM HELIX"/>
    <property type="match status" value="1"/>
</dbReference>
<evidence type="ECO:0000313" key="5">
    <source>
        <dbReference type="Proteomes" id="UP000539710"/>
    </source>
</evidence>
<keyword evidence="1" id="KW-0812">Transmembrane</keyword>
<feature type="transmembrane region" description="Helical" evidence="1">
    <location>
        <begin position="157"/>
        <end position="174"/>
    </location>
</feature>
<reference evidence="3 4" key="1">
    <citation type="submission" date="2020-07" db="EMBL/GenBank/DDBJ databases">
        <title>Chryseobacterium sp.cx-624.</title>
        <authorList>
            <person name="Yang C."/>
        </authorList>
    </citation>
    <scope>NUCLEOTIDE SEQUENCE [LARGE SCALE GENOMIC DNA]</scope>
    <source>
        <strain evidence="3">Cx-624</strain>
        <strain evidence="4">cx-624</strain>
    </source>
</reference>
<feature type="transmembrane region" description="Helical" evidence="1">
    <location>
        <begin position="20"/>
        <end position="41"/>
    </location>
</feature>
<accession>A0A7D7LV77</accession>
<evidence type="ECO:0000313" key="3">
    <source>
        <dbReference type="EMBL" id="QMS99413.1"/>
    </source>
</evidence>
<dbReference type="EMBL" id="JACEUX010000003">
    <property type="protein sequence ID" value="MBA5247664.1"/>
    <property type="molecule type" value="Genomic_DNA"/>
</dbReference>
<feature type="transmembrane region" description="Helical" evidence="1">
    <location>
        <begin position="125"/>
        <end position="145"/>
    </location>
</feature>